<comment type="caution">
    <text evidence="3">The sequence shown here is derived from an EMBL/GenBank/DDBJ whole genome shotgun (WGS) entry which is preliminary data.</text>
</comment>
<evidence type="ECO:0000259" key="2">
    <source>
        <dbReference type="PROSITE" id="PS50035"/>
    </source>
</evidence>
<dbReference type="Proteomes" id="UP001365846">
    <property type="component" value="Unassembled WGS sequence"/>
</dbReference>
<dbReference type="CDD" id="cd09113">
    <property type="entry name" value="PLDc_ymdC_like_2"/>
    <property type="match status" value="1"/>
</dbReference>
<evidence type="ECO:0000313" key="4">
    <source>
        <dbReference type="Proteomes" id="UP001365846"/>
    </source>
</evidence>
<proteinExistence type="predicted"/>
<gene>
    <name evidence="3" type="ORF">WKW77_11390</name>
</gene>
<evidence type="ECO:0000256" key="1">
    <source>
        <dbReference type="SAM" id="MobiDB-lite"/>
    </source>
</evidence>
<dbReference type="SMART" id="SM00155">
    <property type="entry name" value="PLDc"/>
    <property type="match status" value="2"/>
</dbReference>
<dbReference type="PANTHER" id="PTHR21248">
    <property type="entry name" value="CARDIOLIPIN SYNTHASE"/>
    <property type="match status" value="1"/>
</dbReference>
<feature type="domain" description="PLD phosphodiesterase" evidence="2">
    <location>
        <begin position="415"/>
        <end position="442"/>
    </location>
</feature>
<protein>
    <submittedName>
        <fullName evidence="3">Phospholipase D family protein</fullName>
    </submittedName>
</protein>
<keyword evidence="4" id="KW-1185">Reference proteome</keyword>
<dbReference type="SUPFAM" id="SSF56024">
    <property type="entry name" value="Phospholipase D/nuclease"/>
    <property type="match status" value="2"/>
</dbReference>
<accession>A0ABU8VDI9</accession>
<feature type="compositionally biased region" description="Gly residues" evidence="1">
    <location>
        <begin position="405"/>
        <end position="414"/>
    </location>
</feature>
<dbReference type="CDD" id="cd09111">
    <property type="entry name" value="PLDc_ymdC_like_1"/>
    <property type="match status" value="1"/>
</dbReference>
<evidence type="ECO:0000313" key="3">
    <source>
        <dbReference type="EMBL" id="MEJ8811671.1"/>
    </source>
</evidence>
<dbReference type="InterPro" id="IPR001736">
    <property type="entry name" value="PLipase_D/transphosphatidylase"/>
</dbReference>
<organism evidence="3 4">
    <name type="scientific">Variovorax ureilyticus</name>
    <dbReference type="NCBI Taxonomy" id="1836198"/>
    <lineage>
        <taxon>Bacteria</taxon>
        <taxon>Pseudomonadati</taxon>
        <taxon>Pseudomonadota</taxon>
        <taxon>Betaproteobacteria</taxon>
        <taxon>Burkholderiales</taxon>
        <taxon>Comamonadaceae</taxon>
        <taxon>Variovorax</taxon>
    </lineage>
</organism>
<dbReference type="InterPro" id="IPR025202">
    <property type="entry name" value="PLD-like_dom"/>
</dbReference>
<dbReference type="EMBL" id="JBBKZU010000004">
    <property type="protein sequence ID" value="MEJ8811671.1"/>
    <property type="molecule type" value="Genomic_DNA"/>
</dbReference>
<reference evidence="3 4" key="1">
    <citation type="submission" date="2024-03" db="EMBL/GenBank/DDBJ databases">
        <title>Novel species of the genus Variovorax.</title>
        <authorList>
            <person name="Liu Q."/>
            <person name="Xin Y.-H."/>
        </authorList>
    </citation>
    <scope>NUCLEOTIDE SEQUENCE [LARGE SCALE GENOMIC DNA]</scope>
    <source>
        <strain evidence="3 4">KACC 18899</strain>
    </source>
</reference>
<dbReference type="RefSeq" id="WP_340356945.1">
    <property type="nucleotide sequence ID" value="NZ_JBBKZU010000004.1"/>
</dbReference>
<feature type="domain" description="PLD phosphodiesterase" evidence="2">
    <location>
        <begin position="164"/>
        <end position="191"/>
    </location>
</feature>
<dbReference type="Pfam" id="PF13091">
    <property type="entry name" value="PLDc_2"/>
    <property type="match status" value="2"/>
</dbReference>
<dbReference type="PROSITE" id="PS50035">
    <property type="entry name" value="PLD"/>
    <property type="match status" value="2"/>
</dbReference>
<dbReference type="PROSITE" id="PS51257">
    <property type="entry name" value="PROKAR_LIPOPROTEIN"/>
    <property type="match status" value="1"/>
</dbReference>
<dbReference type="Gene3D" id="3.30.870.10">
    <property type="entry name" value="Endonuclease Chain A"/>
    <property type="match status" value="2"/>
</dbReference>
<feature type="region of interest" description="Disordered" evidence="1">
    <location>
        <begin position="391"/>
        <end position="419"/>
    </location>
</feature>
<name>A0ABU8VDI9_9BURK</name>
<sequence>MRRFGSLTTLALALLITGCSLPPLEGRSQSQALPAAEARNTSLGQSVDAAVKLHAGLTGVHPLTDAHEAFAARVQLAQHAERTLDVQYYIWRNDITGHLLLEALRAAADRGVRVRLLLDDHGVGGLDEELAALDAHPNIEVRLFNPFVFRAFKPLGFVTDFSRANRRMHNKSFTADNAITILGGRNVGDEYFGATDGVLFADLDVLATGPVVEEISNSFDAYWASASAYPIASLVKAPAAETVAAIAAREALIDRSEPAAIYKKAVRELPSYGALIRGDLLLIWAPAHLLVDPPAKGLALAEPEQLLLHHMNEAVGTPVRALDLVSPYFVPTDSGTDYFVDLARQGVRVRILTNSLAATDVLPVHSGYARHRQRLLAAGVVLYELKPEPGEPVTKPVRRDDGSWMPGGSGGSGSSGSSLHAKTFGVDEERIFVGSFNFDPRSARLNTELGIIIDSPELAASMAEIFEKRVPLSSWEVQLDPRNGALQWFDAASTPPQTLSVEPGTTWWERAAVRLLEPLPIDWLL</sequence>
<dbReference type="PANTHER" id="PTHR21248:SF12">
    <property type="entry name" value="CARDIOLIPIN SYNTHASE C"/>
    <property type="match status" value="1"/>
</dbReference>